<comment type="caution">
    <text evidence="1">The sequence shown here is derived from an EMBL/GenBank/DDBJ whole genome shotgun (WGS) entry which is preliminary data.</text>
</comment>
<protein>
    <submittedName>
        <fullName evidence="1">Uncharacterized protein</fullName>
    </submittedName>
</protein>
<dbReference type="Proteomes" id="UP001057402">
    <property type="component" value="Chromosome 6"/>
</dbReference>
<reference evidence="2" key="1">
    <citation type="journal article" date="2023" name="Front. Plant Sci.">
        <title>Chromosomal-level genome assembly of Melastoma candidum provides insights into trichome evolution.</title>
        <authorList>
            <person name="Zhong Y."/>
            <person name="Wu W."/>
            <person name="Sun C."/>
            <person name="Zou P."/>
            <person name="Liu Y."/>
            <person name="Dai S."/>
            <person name="Zhou R."/>
        </authorList>
    </citation>
    <scope>NUCLEOTIDE SEQUENCE [LARGE SCALE GENOMIC DNA]</scope>
</reference>
<accession>A0ACB9QLW3</accession>
<organism evidence="1 2">
    <name type="scientific">Melastoma candidum</name>
    <dbReference type="NCBI Taxonomy" id="119954"/>
    <lineage>
        <taxon>Eukaryota</taxon>
        <taxon>Viridiplantae</taxon>
        <taxon>Streptophyta</taxon>
        <taxon>Embryophyta</taxon>
        <taxon>Tracheophyta</taxon>
        <taxon>Spermatophyta</taxon>
        <taxon>Magnoliopsida</taxon>
        <taxon>eudicotyledons</taxon>
        <taxon>Gunneridae</taxon>
        <taxon>Pentapetalae</taxon>
        <taxon>rosids</taxon>
        <taxon>malvids</taxon>
        <taxon>Myrtales</taxon>
        <taxon>Melastomataceae</taxon>
        <taxon>Melastomatoideae</taxon>
        <taxon>Melastomateae</taxon>
        <taxon>Melastoma</taxon>
    </lineage>
</organism>
<evidence type="ECO:0000313" key="2">
    <source>
        <dbReference type="Proteomes" id="UP001057402"/>
    </source>
</evidence>
<keyword evidence="2" id="KW-1185">Reference proteome</keyword>
<gene>
    <name evidence="1" type="ORF">MLD38_022320</name>
</gene>
<dbReference type="EMBL" id="CM042885">
    <property type="protein sequence ID" value="KAI4366442.1"/>
    <property type="molecule type" value="Genomic_DNA"/>
</dbReference>
<name>A0ACB9QLW3_9MYRT</name>
<evidence type="ECO:0000313" key="1">
    <source>
        <dbReference type="EMBL" id="KAI4366442.1"/>
    </source>
</evidence>
<proteinExistence type="predicted"/>
<sequence>MVRAKQGVYAPREKKVLVLWDLDNKPPRCSPYRAADSLKRVAGNSGIPERFLPMRIGTPSCTCRGGWLRRGKRGGAGHPGEERYRVPCSTGLVCCSNKRASFKSAWTKKLVVGDS</sequence>